<evidence type="ECO:0000313" key="3">
    <source>
        <dbReference type="RefSeq" id="XP_042578822.1"/>
    </source>
</evidence>
<dbReference type="InterPro" id="IPR050111">
    <property type="entry name" value="C-type_lectin/snaclec_domain"/>
</dbReference>
<dbReference type="GO" id="GO:0030246">
    <property type="term" value="F:carbohydrate binding"/>
    <property type="evidence" value="ECO:0007669"/>
    <property type="project" value="UniProtKB-KW"/>
</dbReference>
<dbReference type="Proteomes" id="UP001155660">
    <property type="component" value="Chromosome B4"/>
</dbReference>
<keyword evidence="1" id="KW-0430">Lectin</keyword>
<name>A0A9Q9W8K6_CYPCA</name>
<feature type="domain" description="C-type lectin" evidence="2">
    <location>
        <begin position="10"/>
        <end position="117"/>
    </location>
</feature>
<evidence type="ECO:0000256" key="1">
    <source>
        <dbReference type="ARBA" id="ARBA00022734"/>
    </source>
</evidence>
<dbReference type="PROSITE" id="PS50041">
    <property type="entry name" value="C_TYPE_LECTIN_2"/>
    <property type="match status" value="1"/>
</dbReference>
<dbReference type="OrthoDB" id="6337382at2759"/>
<dbReference type="InterPro" id="IPR033989">
    <property type="entry name" value="CD209-like_CTLD"/>
</dbReference>
<dbReference type="SMART" id="SM00034">
    <property type="entry name" value="CLECT"/>
    <property type="match status" value="1"/>
</dbReference>
<organism evidence="3">
    <name type="scientific">Cyprinus carpio</name>
    <name type="common">Common carp</name>
    <dbReference type="NCBI Taxonomy" id="7962"/>
    <lineage>
        <taxon>Eukaryota</taxon>
        <taxon>Metazoa</taxon>
        <taxon>Chordata</taxon>
        <taxon>Craniata</taxon>
        <taxon>Vertebrata</taxon>
        <taxon>Euteleostomi</taxon>
        <taxon>Actinopterygii</taxon>
        <taxon>Neopterygii</taxon>
        <taxon>Teleostei</taxon>
        <taxon>Ostariophysi</taxon>
        <taxon>Cypriniformes</taxon>
        <taxon>Cyprinidae</taxon>
        <taxon>Cyprininae</taxon>
        <taxon>Cyprinus</taxon>
    </lineage>
</organism>
<dbReference type="GeneID" id="122137170"/>
<dbReference type="PANTHER" id="PTHR22803">
    <property type="entry name" value="MANNOSE, PHOSPHOLIPASE, LECTIN RECEPTOR RELATED"/>
    <property type="match status" value="1"/>
</dbReference>
<dbReference type="CDD" id="cd03590">
    <property type="entry name" value="CLECT_DC-SIGN_like"/>
    <property type="match status" value="1"/>
</dbReference>
<proteinExistence type="predicted"/>
<evidence type="ECO:0000259" key="2">
    <source>
        <dbReference type="PROSITE" id="PS50041"/>
    </source>
</evidence>
<sequence length="121" mass="13908">MDGCAINPVYTFFSSEMKNWTESRRYCRERGADLIIINNRGEEDFVRSVSVWTAVWIGLTDSDEEGRWKWVDGSTLTSGFWTSGEPNSYMGLEEDCVVASYGWNDCPCNGAFRWICEKTIF</sequence>
<dbReference type="InterPro" id="IPR001304">
    <property type="entry name" value="C-type_lectin-like"/>
</dbReference>
<gene>
    <name evidence="3" type="primary">LOC122137170</name>
</gene>
<dbReference type="AlphaFoldDB" id="A0A9Q9W8K6"/>
<accession>A0A9Q9W8K6</accession>
<reference evidence="3" key="1">
    <citation type="submission" date="2025-08" db="UniProtKB">
        <authorList>
            <consortium name="RefSeq"/>
        </authorList>
    </citation>
    <scope>IDENTIFICATION</scope>
    <source>
        <tissue evidence="3">Muscle</tissue>
    </source>
</reference>
<protein>
    <submittedName>
        <fullName evidence="3">CD209 antigen-like protein C</fullName>
    </submittedName>
</protein>
<dbReference type="RefSeq" id="XP_042578822.1">
    <property type="nucleotide sequence ID" value="XM_042722888.1"/>
</dbReference>
<dbReference type="Pfam" id="PF00059">
    <property type="entry name" value="Lectin_C"/>
    <property type="match status" value="1"/>
</dbReference>
<dbReference type="KEGG" id="ccar:122137170"/>